<evidence type="ECO:0000313" key="13">
    <source>
        <dbReference type="Proteomes" id="UP000273977"/>
    </source>
</evidence>
<dbReference type="HAMAP" id="MF_00417">
    <property type="entry name" value="Pyrrolid_peptidase"/>
    <property type="match status" value="1"/>
</dbReference>
<comment type="subunit">
    <text evidence="9">Homotetramer.</text>
</comment>
<dbReference type="AlphaFoldDB" id="A0A3N4H5U0"/>
<keyword evidence="5 9" id="KW-0963">Cytoplasm</keyword>
<dbReference type="PANTHER" id="PTHR23402">
    <property type="entry name" value="PROTEASE FAMILY C15 PYROGLUTAMYL-PEPTIDASE I-RELATED"/>
    <property type="match status" value="1"/>
</dbReference>
<evidence type="ECO:0000256" key="7">
    <source>
        <dbReference type="ARBA" id="ARBA00022801"/>
    </source>
</evidence>
<comment type="function">
    <text evidence="2 9">Removes 5-oxoproline from various penultimate amino acid residues except L-proline.</text>
</comment>
<keyword evidence="8 9" id="KW-0788">Thiol protease</keyword>
<dbReference type="GO" id="GO:0016920">
    <property type="term" value="F:pyroglutamyl-peptidase activity"/>
    <property type="evidence" value="ECO:0007669"/>
    <property type="project" value="UniProtKB-UniRule"/>
</dbReference>
<feature type="active site" evidence="9">
    <location>
        <position position="165"/>
    </location>
</feature>
<dbReference type="InterPro" id="IPR033693">
    <property type="entry name" value="PGPEP1_Glu_AS"/>
</dbReference>
<dbReference type="GO" id="GO:0005829">
    <property type="term" value="C:cytosol"/>
    <property type="evidence" value="ECO:0007669"/>
    <property type="project" value="InterPro"/>
</dbReference>
<dbReference type="InterPro" id="IPR033694">
    <property type="entry name" value="PGPEP1_Cys_AS"/>
</dbReference>
<dbReference type="SUPFAM" id="SSF53182">
    <property type="entry name" value="Pyrrolidone carboxyl peptidase (pyroglutamate aminopeptidase)"/>
    <property type="match status" value="1"/>
</dbReference>
<name>A0A3N4H5U0_9LACT</name>
<dbReference type="PROSITE" id="PS01333">
    <property type="entry name" value="PYRASE_GLU"/>
    <property type="match status" value="1"/>
</dbReference>
<dbReference type="InterPro" id="IPR000816">
    <property type="entry name" value="Peptidase_C15"/>
</dbReference>
<comment type="subcellular location">
    <subcellularLocation>
        <location evidence="3 9">Cytoplasm</location>
    </subcellularLocation>
</comment>
<feature type="active site" evidence="9 11">
    <location>
        <position position="141"/>
    </location>
</feature>
<dbReference type="Pfam" id="PF01470">
    <property type="entry name" value="Peptidase_C15"/>
    <property type="match status" value="1"/>
</dbReference>
<evidence type="ECO:0000256" key="8">
    <source>
        <dbReference type="ARBA" id="ARBA00022807"/>
    </source>
</evidence>
<evidence type="ECO:0000313" key="12">
    <source>
        <dbReference type="EMBL" id="RPA60494.1"/>
    </source>
</evidence>
<dbReference type="PANTHER" id="PTHR23402:SF1">
    <property type="entry name" value="PYROGLUTAMYL-PEPTIDASE I"/>
    <property type="match status" value="1"/>
</dbReference>
<evidence type="ECO:0000256" key="5">
    <source>
        <dbReference type="ARBA" id="ARBA00022490"/>
    </source>
</evidence>
<dbReference type="PIRSF" id="PIRSF015592">
    <property type="entry name" value="Prld-crbxl_pptds"/>
    <property type="match status" value="1"/>
</dbReference>
<evidence type="ECO:0000256" key="3">
    <source>
        <dbReference type="ARBA" id="ARBA00004496"/>
    </source>
</evidence>
<feature type="active site" evidence="9 10">
    <location>
        <position position="78"/>
    </location>
</feature>
<dbReference type="PRINTS" id="PR00706">
    <property type="entry name" value="PYROGLUPTASE"/>
</dbReference>
<comment type="catalytic activity">
    <reaction evidence="1 9 10">
        <text>Release of an N-terminal pyroglutamyl group from a polypeptide, the second amino acid generally not being Pro.</text>
        <dbReference type="EC" id="3.4.19.3"/>
    </reaction>
</comment>
<dbReference type="OrthoDB" id="9779738at2"/>
<comment type="similarity">
    <text evidence="4 9">Belongs to the peptidase C15 family.</text>
</comment>
<dbReference type="EC" id="3.4.19.3" evidence="9"/>
<dbReference type="FunFam" id="3.40.630.20:FF:000001">
    <property type="entry name" value="Pyrrolidone-carboxylate peptidase"/>
    <property type="match status" value="1"/>
</dbReference>
<accession>A0A3N4H5U0</accession>
<gene>
    <name evidence="9 12" type="primary">pcp</name>
    <name evidence="12" type="ORF">EF384_05760</name>
</gene>
<dbReference type="InterPro" id="IPR016125">
    <property type="entry name" value="Peptidase_C15-like"/>
</dbReference>
<comment type="caution">
    <text evidence="12">The sequence shown here is derived from an EMBL/GenBank/DDBJ whole genome shotgun (WGS) entry which is preliminary data.</text>
</comment>
<protein>
    <recommendedName>
        <fullName evidence="9">Pyrrolidone-carboxylate peptidase</fullName>
        <ecNumber evidence="9">3.4.19.3</ecNumber>
    </recommendedName>
    <alternativeName>
        <fullName evidence="9">5-oxoprolyl-peptidase</fullName>
    </alternativeName>
    <alternativeName>
        <fullName evidence="9">Pyroglutamyl-peptidase I</fullName>
        <shortName evidence="9">PGP-I</shortName>
        <shortName evidence="9">Pyrase</shortName>
    </alternativeName>
</protein>
<dbReference type="GO" id="GO:0006508">
    <property type="term" value="P:proteolysis"/>
    <property type="evidence" value="ECO:0007669"/>
    <property type="project" value="UniProtKB-KW"/>
</dbReference>
<dbReference type="InterPro" id="IPR036440">
    <property type="entry name" value="Peptidase_C15-like_sf"/>
</dbReference>
<keyword evidence="13" id="KW-1185">Reference proteome</keyword>
<evidence type="ECO:0000256" key="2">
    <source>
        <dbReference type="ARBA" id="ARBA00002280"/>
    </source>
</evidence>
<dbReference type="RefSeq" id="WP_123780147.1">
    <property type="nucleotide sequence ID" value="NZ_RKMG01000015.1"/>
</dbReference>
<evidence type="ECO:0000256" key="10">
    <source>
        <dbReference type="PROSITE-ProRule" id="PRU10076"/>
    </source>
</evidence>
<dbReference type="InterPro" id="IPR029762">
    <property type="entry name" value="PGP-I_bact-type"/>
</dbReference>
<evidence type="ECO:0000256" key="1">
    <source>
        <dbReference type="ARBA" id="ARBA00001770"/>
    </source>
</evidence>
<keyword evidence="6 9" id="KW-0645">Protease</keyword>
<dbReference type="Gene3D" id="3.40.630.20">
    <property type="entry name" value="Peptidase C15, pyroglutamyl peptidase I-like"/>
    <property type="match status" value="1"/>
</dbReference>
<proteinExistence type="inferred from homology"/>
<dbReference type="Proteomes" id="UP000273977">
    <property type="component" value="Unassembled WGS sequence"/>
</dbReference>
<dbReference type="PROSITE" id="PS01334">
    <property type="entry name" value="PYRASE_CYS"/>
    <property type="match status" value="1"/>
</dbReference>
<organism evidence="12 13">
    <name type="scientific">Aerococcus agrisoli</name>
    <dbReference type="NCBI Taxonomy" id="2487350"/>
    <lineage>
        <taxon>Bacteria</taxon>
        <taxon>Bacillati</taxon>
        <taxon>Bacillota</taxon>
        <taxon>Bacilli</taxon>
        <taxon>Lactobacillales</taxon>
        <taxon>Aerococcaceae</taxon>
        <taxon>Aerococcus</taxon>
    </lineage>
</organism>
<keyword evidence="7 9" id="KW-0378">Hydrolase</keyword>
<dbReference type="CDD" id="cd00501">
    <property type="entry name" value="Peptidase_C15"/>
    <property type="match status" value="1"/>
</dbReference>
<reference evidence="12 13" key="1">
    <citation type="submission" date="2018-11" db="EMBL/GenBank/DDBJ databases">
        <title>Aerococcus sp. SJQ22, whole genome shotgun sequence.</title>
        <authorList>
            <person name="Sun L."/>
            <person name="Gao X."/>
            <person name="Chen W."/>
            <person name="Huang K."/>
        </authorList>
    </citation>
    <scope>NUCLEOTIDE SEQUENCE [LARGE SCALE GENOMIC DNA]</scope>
    <source>
        <strain evidence="12 13">SJQ22</strain>
    </source>
</reference>
<dbReference type="EMBL" id="RKMG01000015">
    <property type="protein sequence ID" value="RPA60494.1"/>
    <property type="molecule type" value="Genomic_DNA"/>
</dbReference>
<evidence type="ECO:0000256" key="6">
    <source>
        <dbReference type="ARBA" id="ARBA00022670"/>
    </source>
</evidence>
<evidence type="ECO:0000256" key="11">
    <source>
        <dbReference type="PROSITE-ProRule" id="PRU10077"/>
    </source>
</evidence>
<dbReference type="NCBIfam" id="NF009676">
    <property type="entry name" value="PRK13197.1"/>
    <property type="match status" value="1"/>
</dbReference>
<evidence type="ECO:0000256" key="4">
    <source>
        <dbReference type="ARBA" id="ARBA00006641"/>
    </source>
</evidence>
<evidence type="ECO:0000256" key="9">
    <source>
        <dbReference type="HAMAP-Rule" id="MF_00417"/>
    </source>
</evidence>
<dbReference type="NCBIfam" id="TIGR00504">
    <property type="entry name" value="pyro_pdase"/>
    <property type="match status" value="1"/>
</dbReference>
<sequence>MKILVTGFDPFGDDVINPSIEAVKRLPDEIQGAEIIKLEVPTIFHKSAEVEKAAIEEYGPDYILNIGQAGGRFALTPERVAINADDARIPDNAGQQPIDESIKADGDAAYFSQLPIKAMVTYMKAANVPAEVSNTAGTFVCNHIMYHSLYMTHHDYPGIKAGFMHIPFLPEQVTNRPNTPSMALDDIVRGIEAAIKAIVDFDGKEDLKVIGGKIH</sequence>